<gene>
    <name evidence="1" type="ORF">EZS27_004968</name>
</gene>
<evidence type="ECO:0000313" key="1">
    <source>
        <dbReference type="EMBL" id="KAA6347537.1"/>
    </source>
</evidence>
<dbReference type="AlphaFoldDB" id="A0A5J4SNI7"/>
<organism evidence="1">
    <name type="scientific">termite gut metagenome</name>
    <dbReference type="NCBI Taxonomy" id="433724"/>
    <lineage>
        <taxon>unclassified sequences</taxon>
        <taxon>metagenomes</taxon>
        <taxon>organismal metagenomes</taxon>
    </lineage>
</organism>
<reference evidence="1" key="1">
    <citation type="submission" date="2019-03" db="EMBL/GenBank/DDBJ databases">
        <title>Single cell metagenomics reveals metabolic interactions within the superorganism composed of flagellate Streblomastix strix and complex community of Bacteroidetes bacteria on its surface.</title>
        <authorList>
            <person name="Treitli S.C."/>
            <person name="Kolisko M."/>
            <person name="Husnik F."/>
            <person name="Keeling P."/>
            <person name="Hampl V."/>
        </authorList>
    </citation>
    <scope>NUCLEOTIDE SEQUENCE</scope>
    <source>
        <strain evidence="1">STM</strain>
    </source>
</reference>
<comment type="caution">
    <text evidence="1">The sequence shown here is derived from an EMBL/GenBank/DDBJ whole genome shotgun (WGS) entry which is preliminary data.</text>
</comment>
<name>A0A5J4SNI7_9ZZZZ</name>
<sequence>GRYFRVASFAIYRFFMSHRFKYIIQKYIYCNGFCNHRVSPPASTRIQKKTLKGLTSMKHYKVLGRPKHKFLLLPVPYEIVVLLKYEKVAKTDYFKYNALSIIEPN</sequence>
<proteinExistence type="predicted"/>
<feature type="non-terminal residue" evidence="1">
    <location>
        <position position="1"/>
    </location>
</feature>
<dbReference type="EMBL" id="SNRY01000092">
    <property type="protein sequence ID" value="KAA6347537.1"/>
    <property type="molecule type" value="Genomic_DNA"/>
</dbReference>
<accession>A0A5J4SNI7</accession>
<protein>
    <submittedName>
        <fullName evidence="1">Uncharacterized protein</fullName>
    </submittedName>
</protein>